<protein>
    <submittedName>
        <fullName evidence="1">13760_t:CDS:1</fullName>
    </submittedName>
</protein>
<comment type="caution">
    <text evidence="1">The sequence shown here is derived from an EMBL/GenBank/DDBJ whole genome shotgun (WGS) entry which is preliminary data.</text>
</comment>
<sequence length="156" mass="17998">MSMAFTEKEWEEVVIPEMIRITKSGGFIEIMEFDLLPRNAGPNYLKVTNGLLKELQSRGINGRITELLSEMMESTKSIVNIQQEIRTLPLGSWDGEVGKKHQESMMILLGNFAPQLARAIGITTYEFNELLEKARKEMEDEWKTFVNFLRIWGQKV</sequence>
<name>A0A9N8YZ33_9GLOM</name>
<accession>A0A9N8YZ33</accession>
<dbReference type="OrthoDB" id="2013972at2759"/>
<evidence type="ECO:0000313" key="2">
    <source>
        <dbReference type="Proteomes" id="UP000789508"/>
    </source>
</evidence>
<reference evidence="1" key="1">
    <citation type="submission" date="2021-06" db="EMBL/GenBank/DDBJ databases">
        <authorList>
            <person name="Kallberg Y."/>
            <person name="Tangrot J."/>
            <person name="Rosling A."/>
        </authorList>
    </citation>
    <scope>NUCLEOTIDE SEQUENCE</scope>
    <source>
        <strain evidence="1">FL130A</strain>
    </source>
</reference>
<keyword evidence="2" id="KW-1185">Reference proteome</keyword>
<organism evidence="1 2">
    <name type="scientific">Ambispora leptoticha</name>
    <dbReference type="NCBI Taxonomy" id="144679"/>
    <lineage>
        <taxon>Eukaryota</taxon>
        <taxon>Fungi</taxon>
        <taxon>Fungi incertae sedis</taxon>
        <taxon>Mucoromycota</taxon>
        <taxon>Glomeromycotina</taxon>
        <taxon>Glomeromycetes</taxon>
        <taxon>Archaeosporales</taxon>
        <taxon>Ambisporaceae</taxon>
        <taxon>Ambispora</taxon>
    </lineage>
</organism>
<gene>
    <name evidence="1" type="ORF">ALEPTO_LOCUS1743</name>
</gene>
<evidence type="ECO:0000313" key="1">
    <source>
        <dbReference type="EMBL" id="CAG8465227.1"/>
    </source>
</evidence>
<dbReference type="Proteomes" id="UP000789508">
    <property type="component" value="Unassembled WGS sequence"/>
</dbReference>
<dbReference type="EMBL" id="CAJVPS010000207">
    <property type="protein sequence ID" value="CAG8465227.1"/>
    <property type="molecule type" value="Genomic_DNA"/>
</dbReference>
<proteinExistence type="predicted"/>
<dbReference type="AlphaFoldDB" id="A0A9N8YZ33"/>